<feature type="transmembrane region" description="Helical" evidence="2">
    <location>
        <begin position="95"/>
        <end position="113"/>
    </location>
</feature>
<dbReference type="EMBL" id="JAXQNO010000016">
    <property type="protein sequence ID" value="KAK4782164.1"/>
    <property type="molecule type" value="Genomic_DNA"/>
</dbReference>
<evidence type="ECO:0000313" key="4">
    <source>
        <dbReference type="Proteomes" id="UP001346149"/>
    </source>
</evidence>
<keyword evidence="2" id="KW-0812">Transmembrane</keyword>
<feature type="compositionally biased region" description="Basic and acidic residues" evidence="1">
    <location>
        <begin position="217"/>
        <end position="249"/>
    </location>
</feature>
<evidence type="ECO:0000313" key="3">
    <source>
        <dbReference type="EMBL" id="KAK4782164.1"/>
    </source>
</evidence>
<feature type="compositionally biased region" description="Basic and acidic residues" evidence="1">
    <location>
        <begin position="272"/>
        <end position="289"/>
    </location>
</feature>
<comment type="caution">
    <text evidence="3">The sequence shown here is derived from an EMBL/GenBank/DDBJ whole genome shotgun (WGS) entry which is preliminary data.</text>
</comment>
<feature type="region of interest" description="Disordered" evidence="1">
    <location>
        <begin position="156"/>
        <end position="199"/>
    </location>
</feature>
<sequence length="314" mass="33146">MTLPPLRWNGKERKAAFSVPDQALVSPISSHGECLQPNLGHKAQYMDCNSYLLDVLMITYTYVIAFGPHLRNPLDHSVSLLEAVETDHRVEKGGGQGRTMALILVLIDLIWVLDRDKLAMAPSKIVLLLGMVLFTMGVISMEVVFARKLAEVAAKTGEHEGHEGHGDEHKGHEGHGGEHEGHGGHGGEHGGHGGHGRGLEEAVKRYGGYGGYGGYGHKGEHEGHEGHKGEHEGHEGHKGGEHEGHEGHGGHGGHGRGLEEAVKRYGGYGGHGGEHEGHGGGEHEGHGGHGGDGYGKGHGGHYGKPGHGGHPGQD</sequence>
<proteinExistence type="predicted"/>
<evidence type="ECO:0000256" key="2">
    <source>
        <dbReference type="SAM" id="Phobius"/>
    </source>
</evidence>
<protein>
    <submittedName>
        <fullName evidence="3">Uncharacterized protein</fullName>
    </submittedName>
</protein>
<dbReference type="Proteomes" id="UP001346149">
    <property type="component" value="Unassembled WGS sequence"/>
</dbReference>
<gene>
    <name evidence="3" type="ORF">SAY86_016266</name>
</gene>
<dbReference type="AlphaFoldDB" id="A0AAN7QW69"/>
<feature type="transmembrane region" description="Helical" evidence="2">
    <location>
        <begin position="125"/>
        <end position="146"/>
    </location>
</feature>
<name>A0AAN7QW69_TRANT</name>
<feature type="compositionally biased region" description="Gly residues" evidence="1">
    <location>
        <begin position="290"/>
        <end position="314"/>
    </location>
</feature>
<accession>A0AAN7QW69</accession>
<feature type="region of interest" description="Disordered" evidence="1">
    <location>
        <begin position="215"/>
        <end position="314"/>
    </location>
</feature>
<organism evidence="3 4">
    <name type="scientific">Trapa natans</name>
    <name type="common">Water chestnut</name>
    <dbReference type="NCBI Taxonomy" id="22666"/>
    <lineage>
        <taxon>Eukaryota</taxon>
        <taxon>Viridiplantae</taxon>
        <taxon>Streptophyta</taxon>
        <taxon>Embryophyta</taxon>
        <taxon>Tracheophyta</taxon>
        <taxon>Spermatophyta</taxon>
        <taxon>Magnoliopsida</taxon>
        <taxon>eudicotyledons</taxon>
        <taxon>Gunneridae</taxon>
        <taxon>Pentapetalae</taxon>
        <taxon>rosids</taxon>
        <taxon>malvids</taxon>
        <taxon>Myrtales</taxon>
        <taxon>Lythraceae</taxon>
        <taxon>Trapa</taxon>
    </lineage>
</organism>
<keyword evidence="2" id="KW-0472">Membrane</keyword>
<keyword evidence="2" id="KW-1133">Transmembrane helix</keyword>
<feature type="transmembrane region" description="Helical" evidence="2">
    <location>
        <begin position="51"/>
        <end position="70"/>
    </location>
</feature>
<keyword evidence="4" id="KW-1185">Reference proteome</keyword>
<evidence type="ECO:0000256" key="1">
    <source>
        <dbReference type="SAM" id="MobiDB-lite"/>
    </source>
</evidence>
<reference evidence="3 4" key="1">
    <citation type="journal article" date="2023" name="Hortic Res">
        <title>Pangenome of water caltrop reveals structural variations and asymmetric subgenome divergence after allopolyploidization.</title>
        <authorList>
            <person name="Zhang X."/>
            <person name="Chen Y."/>
            <person name="Wang L."/>
            <person name="Yuan Y."/>
            <person name="Fang M."/>
            <person name="Shi L."/>
            <person name="Lu R."/>
            <person name="Comes H.P."/>
            <person name="Ma Y."/>
            <person name="Chen Y."/>
            <person name="Huang G."/>
            <person name="Zhou Y."/>
            <person name="Zheng Z."/>
            <person name="Qiu Y."/>
        </authorList>
    </citation>
    <scope>NUCLEOTIDE SEQUENCE [LARGE SCALE GENOMIC DNA]</scope>
    <source>
        <strain evidence="3">F231</strain>
    </source>
</reference>